<organism evidence="1 2">
    <name type="scientific">Aldrovandia affinis</name>
    <dbReference type="NCBI Taxonomy" id="143900"/>
    <lineage>
        <taxon>Eukaryota</taxon>
        <taxon>Metazoa</taxon>
        <taxon>Chordata</taxon>
        <taxon>Craniata</taxon>
        <taxon>Vertebrata</taxon>
        <taxon>Euteleostomi</taxon>
        <taxon>Actinopterygii</taxon>
        <taxon>Neopterygii</taxon>
        <taxon>Teleostei</taxon>
        <taxon>Notacanthiformes</taxon>
        <taxon>Halosauridae</taxon>
        <taxon>Aldrovandia</taxon>
    </lineage>
</organism>
<evidence type="ECO:0000313" key="1">
    <source>
        <dbReference type="EMBL" id="KAJ8389664.1"/>
    </source>
</evidence>
<proteinExistence type="predicted"/>
<dbReference type="Proteomes" id="UP001221898">
    <property type="component" value="Unassembled WGS sequence"/>
</dbReference>
<comment type="caution">
    <text evidence="1">The sequence shown here is derived from an EMBL/GenBank/DDBJ whole genome shotgun (WGS) entry which is preliminary data.</text>
</comment>
<gene>
    <name evidence="1" type="ORF">AAFF_G00115400</name>
</gene>
<reference evidence="1" key="1">
    <citation type="journal article" date="2023" name="Science">
        <title>Genome structures resolve the early diversification of teleost fishes.</title>
        <authorList>
            <person name="Parey E."/>
            <person name="Louis A."/>
            <person name="Montfort J."/>
            <person name="Bouchez O."/>
            <person name="Roques C."/>
            <person name="Iampietro C."/>
            <person name="Lluch J."/>
            <person name="Castinel A."/>
            <person name="Donnadieu C."/>
            <person name="Desvignes T."/>
            <person name="Floi Bucao C."/>
            <person name="Jouanno E."/>
            <person name="Wen M."/>
            <person name="Mejri S."/>
            <person name="Dirks R."/>
            <person name="Jansen H."/>
            <person name="Henkel C."/>
            <person name="Chen W.J."/>
            <person name="Zahm M."/>
            <person name="Cabau C."/>
            <person name="Klopp C."/>
            <person name="Thompson A.W."/>
            <person name="Robinson-Rechavi M."/>
            <person name="Braasch I."/>
            <person name="Lecointre G."/>
            <person name="Bobe J."/>
            <person name="Postlethwait J.H."/>
            <person name="Berthelot C."/>
            <person name="Roest Crollius H."/>
            <person name="Guiguen Y."/>
        </authorList>
    </citation>
    <scope>NUCLEOTIDE SEQUENCE</scope>
    <source>
        <strain evidence="1">NC1722</strain>
    </source>
</reference>
<sequence>MSNVYNVLGVLAEKKIYAAGTARVCRFAKPPLMNNKEMAKKLWNLNFSDRFLFNPRLHLLSKEIGLVPNYWITTFKGLPSPSWEC</sequence>
<protein>
    <submittedName>
        <fullName evidence="1">Uncharacterized protein</fullName>
    </submittedName>
</protein>
<dbReference type="EMBL" id="JAINUG010000179">
    <property type="protein sequence ID" value="KAJ8389664.1"/>
    <property type="molecule type" value="Genomic_DNA"/>
</dbReference>
<evidence type="ECO:0000313" key="2">
    <source>
        <dbReference type="Proteomes" id="UP001221898"/>
    </source>
</evidence>
<accession>A0AAD7RSP4</accession>
<keyword evidence="2" id="KW-1185">Reference proteome</keyword>
<dbReference type="AlphaFoldDB" id="A0AAD7RSP4"/>
<name>A0AAD7RSP4_9TELE</name>